<dbReference type="Pfam" id="PF01823">
    <property type="entry name" value="MACPF"/>
    <property type="match status" value="1"/>
</dbReference>
<dbReference type="InterPro" id="IPR045233">
    <property type="entry name" value="GMPPB_N"/>
</dbReference>
<proteinExistence type="inferred from homology"/>
<name>A0A2H6KCS0_9APIC</name>
<dbReference type="SMART" id="SM00212">
    <property type="entry name" value="UBCc"/>
    <property type="match status" value="1"/>
</dbReference>
<dbReference type="FunFam" id="3.90.550.10:FF:000013">
    <property type="entry name" value="mannose-1-phosphate guanyltransferase beta"/>
    <property type="match status" value="1"/>
</dbReference>
<dbReference type="InterPro" id="IPR020864">
    <property type="entry name" value="MACPF"/>
</dbReference>
<dbReference type="Gene3D" id="3.90.550.10">
    <property type="entry name" value="Spore Coat Polysaccharide Biosynthesis Protein SpsA, Chain A"/>
    <property type="match status" value="1"/>
</dbReference>
<dbReference type="EMBL" id="BDSA01000002">
    <property type="protein sequence ID" value="GBE60788.1"/>
    <property type="molecule type" value="Genomic_DNA"/>
</dbReference>
<dbReference type="GO" id="GO:0005525">
    <property type="term" value="F:GTP binding"/>
    <property type="evidence" value="ECO:0007669"/>
    <property type="project" value="UniProtKB-KW"/>
</dbReference>
<dbReference type="OrthoDB" id="1733332at2759"/>
<evidence type="ECO:0000256" key="3">
    <source>
        <dbReference type="ARBA" id="ARBA00012387"/>
    </source>
</evidence>
<comment type="similarity">
    <text evidence="2">Belongs to the transferase hexapeptide repeat family.</text>
</comment>
<evidence type="ECO:0000259" key="8">
    <source>
        <dbReference type="PROSITE" id="PS50127"/>
    </source>
</evidence>
<dbReference type="RefSeq" id="XP_028867031.1">
    <property type="nucleotide sequence ID" value="XM_029011198.1"/>
</dbReference>
<comment type="caution">
    <text evidence="9">The sequence shown here is derived from an EMBL/GenBank/DDBJ whole genome shotgun (WGS) entry which is preliminary data.</text>
</comment>
<feature type="region of interest" description="Disordered" evidence="7">
    <location>
        <begin position="597"/>
        <end position="729"/>
    </location>
</feature>
<dbReference type="SUPFAM" id="SSF53448">
    <property type="entry name" value="Nucleotide-diphospho-sugar transferases"/>
    <property type="match status" value="1"/>
</dbReference>
<dbReference type="InterPro" id="IPR000608">
    <property type="entry name" value="UBC"/>
</dbReference>
<dbReference type="Pfam" id="PF25087">
    <property type="entry name" value="GMPPB_C"/>
    <property type="match status" value="1"/>
</dbReference>
<reference evidence="9 10" key="1">
    <citation type="journal article" date="2017" name="BMC Genomics">
        <title>Whole-genome assembly of Babesia ovata and comparative genomics between closely related pathogens.</title>
        <authorList>
            <person name="Yamagishi J."/>
            <person name="Asada M."/>
            <person name="Hakimi H."/>
            <person name="Tanaka T.Q."/>
            <person name="Sugimoto C."/>
            <person name="Kawazu S."/>
        </authorList>
    </citation>
    <scope>NUCLEOTIDE SEQUENCE [LARGE SCALE GENOMIC DNA]</scope>
    <source>
        <strain evidence="9 10">Miyake</strain>
    </source>
</reference>
<evidence type="ECO:0000256" key="4">
    <source>
        <dbReference type="ARBA" id="ARBA00022679"/>
    </source>
</evidence>
<protein>
    <recommendedName>
        <fullName evidence="3">mannose-1-phosphate guanylyltransferase</fullName>
        <ecNumber evidence="3">2.7.7.13</ecNumber>
    </recommendedName>
</protein>
<gene>
    <name evidence="9" type="ORF">BOVATA_022810</name>
</gene>
<dbReference type="PROSITE" id="PS50127">
    <property type="entry name" value="UBC_2"/>
    <property type="match status" value="1"/>
</dbReference>
<feature type="compositionally biased region" description="Acidic residues" evidence="7">
    <location>
        <begin position="667"/>
        <end position="702"/>
    </location>
</feature>
<dbReference type="CDD" id="cd23808">
    <property type="entry name" value="UBCc_UBE2W"/>
    <property type="match status" value="1"/>
</dbReference>
<feature type="domain" description="UBC core" evidence="8">
    <location>
        <begin position="380"/>
        <end position="530"/>
    </location>
</feature>
<evidence type="ECO:0000313" key="9">
    <source>
        <dbReference type="EMBL" id="GBE60788.1"/>
    </source>
</evidence>
<accession>A0A2H6KCS0</accession>
<feature type="compositionally biased region" description="Basic and acidic residues" evidence="7">
    <location>
        <begin position="635"/>
        <end position="650"/>
    </location>
</feature>
<dbReference type="SUPFAM" id="SSF54495">
    <property type="entry name" value="UBC-like"/>
    <property type="match status" value="1"/>
</dbReference>
<keyword evidence="6" id="KW-0342">GTP-binding</keyword>
<evidence type="ECO:0000313" key="10">
    <source>
        <dbReference type="Proteomes" id="UP000236319"/>
    </source>
</evidence>
<dbReference type="InterPro" id="IPR029044">
    <property type="entry name" value="Nucleotide-diphossugar_trans"/>
</dbReference>
<dbReference type="InterPro" id="IPR050486">
    <property type="entry name" value="Mannose-1P_guanyltransferase"/>
</dbReference>
<dbReference type="CDD" id="cd06425">
    <property type="entry name" value="M1P_guanylylT_B_like_N"/>
    <property type="match status" value="1"/>
</dbReference>
<dbReference type="Pfam" id="PF00483">
    <property type="entry name" value="NTP_transferase"/>
    <property type="match status" value="1"/>
</dbReference>
<evidence type="ECO:0000256" key="6">
    <source>
        <dbReference type="ARBA" id="ARBA00023134"/>
    </source>
</evidence>
<dbReference type="AlphaFoldDB" id="A0A2H6KCS0"/>
<dbReference type="Proteomes" id="UP000236319">
    <property type="component" value="Unassembled WGS sequence"/>
</dbReference>
<dbReference type="GO" id="GO:0009298">
    <property type="term" value="P:GDP-mannose biosynthetic process"/>
    <property type="evidence" value="ECO:0007669"/>
    <property type="project" value="UniProtKB-UniPathway"/>
</dbReference>
<sequence>MKCLILAGGHGTRLRPLTLTVPKPFMPFCNRPIVEYQIEASLEAGVDHIILAIPQDQSSMLPTIAQLSEKYNVRIDCSIEAETLGTAGPLKFAEKLLCDPEDDCADFLVLNSDVISNYPFSELVAAHRRNSADATILVTETAHPKDFGVIVHDADFRIKAFVEKPAEFISNEINAGVYVVNKSMISHIPPGNVSIERYFFPKLVAMGKTFCHPLTGIWADIGKPKDYIHAQGLYISGHKHNEQINPTLCSANGGNVPEEGPLVVIKTKGGLLIRRKGECNNSAEGTEGETTDDISAYPNIGKDVVIHPPVLVHPSSRIDRGCVLGPNVCIGQNTSIGEGCRILQSTVLEGARLGAHIYVEGSIVGWDCRIHPWVRVEGLSVFGKNVEELANFRKDPPPNCTLEVFGSRNDIWIITWTGLPGTLYAGEKYRLKILFPKEYPLKPPVVYFLQPSPVHAHVYSNGDICMSSLGSDYVPTASVTSFVLSIISMLSNAKEKRLPVDNHLQYLGLGYDVVEKARKSAQDGDTNDGAEFKAPIVQLVWPGANSRRYNNTLRWGLPRNVYAWRVPYYSIKENTTNSEDTKSSSEQLMANLDAKLAAKAPKVSSTDGEGEAKDANGQPTSEGKTIEGNELPAGESKDAISEGDSPQKDEDASEDDDEDPFASLIEESADGDSPSEDDDEEDVLSLDDDTGSEPESNEENSGSDEASLSAKLSVGNSTSSKTSKNQLSKRESCVAFVAGVLLNRRTRRQYHFAGGEVTLIKEKSGSENQSDKHKSGELRGRAKAINAHVDANYGDEQNSSAASNQSSSAMDMLGGKAQADLDRGEFDSKWARTTRYSPMPIKMELTPLAFVFKPSGNEHHYYRALALYVRSGTGKSSKT</sequence>
<evidence type="ECO:0000256" key="5">
    <source>
        <dbReference type="ARBA" id="ARBA00022741"/>
    </source>
</evidence>
<dbReference type="InterPro" id="IPR056729">
    <property type="entry name" value="GMPPB_C"/>
</dbReference>
<evidence type="ECO:0000256" key="1">
    <source>
        <dbReference type="ARBA" id="ARBA00004823"/>
    </source>
</evidence>
<feature type="compositionally biased region" description="Acidic residues" evidence="7">
    <location>
        <begin position="651"/>
        <end position="660"/>
    </location>
</feature>
<dbReference type="Gene3D" id="3.10.110.10">
    <property type="entry name" value="Ubiquitin Conjugating Enzyme"/>
    <property type="match status" value="1"/>
</dbReference>
<dbReference type="VEuPathDB" id="PiroplasmaDB:BOVATA_022810"/>
<evidence type="ECO:0000256" key="2">
    <source>
        <dbReference type="ARBA" id="ARBA00007274"/>
    </source>
</evidence>
<dbReference type="InterPro" id="IPR016135">
    <property type="entry name" value="UBQ-conjugating_enzyme/RWD"/>
</dbReference>
<dbReference type="PANTHER" id="PTHR22572">
    <property type="entry name" value="SUGAR-1-PHOSPHATE GUANYL TRANSFERASE"/>
    <property type="match status" value="1"/>
</dbReference>
<dbReference type="InterPro" id="IPR005835">
    <property type="entry name" value="NTP_transferase_dom"/>
</dbReference>
<dbReference type="GeneID" id="39874558"/>
<keyword evidence="10" id="KW-1185">Reference proteome</keyword>
<keyword evidence="4" id="KW-0808">Transferase</keyword>
<dbReference type="EC" id="2.7.7.13" evidence="3"/>
<evidence type="ECO:0000256" key="7">
    <source>
        <dbReference type="SAM" id="MobiDB-lite"/>
    </source>
</evidence>
<comment type="pathway">
    <text evidence="1">Nucleotide-sugar biosynthesis; GDP-alpha-D-mannose biosynthesis; GDP-alpha-D-mannose from alpha-D-mannose 1-phosphate (GTP route): step 1/1.</text>
</comment>
<keyword evidence="5" id="KW-0547">Nucleotide-binding</keyword>
<dbReference type="Gene3D" id="2.160.10.10">
    <property type="entry name" value="Hexapeptide repeat proteins"/>
    <property type="match status" value="1"/>
</dbReference>
<dbReference type="GO" id="GO:0004475">
    <property type="term" value="F:mannose-1-phosphate guanylyltransferase (GTP) activity"/>
    <property type="evidence" value="ECO:0007669"/>
    <property type="project" value="UniProtKB-EC"/>
</dbReference>
<organism evidence="9 10">
    <name type="scientific">Babesia ovata</name>
    <dbReference type="NCBI Taxonomy" id="189622"/>
    <lineage>
        <taxon>Eukaryota</taxon>
        <taxon>Sar</taxon>
        <taxon>Alveolata</taxon>
        <taxon>Apicomplexa</taxon>
        <taxon>Aconoidasida</taxon>
        <taxon>Piroplasmida</taxon>
        <taxon>Babesiidae</taxon>
        <taxon>Babesia</taxon>
    </lineage>
</organism>
<dbReference type="UniPathway" id="UPA00126">
    <property type="reaction ID" value="UER00930"/>
</dbReference>
<feature type="compositionally biased region" description="Polar residues" evidence="7">
    <location>
        <begin position="714"/>
        <end position="726"/>
    </location>
</feature>